<dbReference type="RefSeq" id="WP_379484548.1">
    <property type="nucleotide sequence ID" value="NZ_JBHMCF010000040.1"/>
</dbReference>
<organism evidence="2 3">
    <name type="scientific">Nonomuraea salmonea</name>
    <dbReference type="NCBI Taxonomy" id="46181"/>
    <lineage>
        <taxon>Bacteria</taxon>
        <taxon>Bacillati</taxon>
        <taxon>Actinomycetota</taxon>
        <taxon>Actinomycetes</taxon>
        <taxon>Streptosporangiales</taxon>
        <taxon>Streptosporangiaceae</taxon>
        <taxon>Nonomuraea</taxon>
    </lineage>
</organism>
<dbReference type="Proteomes" id="UP001589568">
    <property type="component" value="Unassembled WGS sequence"/>
</dbReference>
<evidence type="ECO:0000313" key="2">
    <source>
        <dbReference type="EMBL" id="MFB9474756.1"/>
    </source>
</evidence>
<proteinExistence type="predicted"/>
<comment type="caution">
    <text evidence="2">The sequence shown here is derived from an EMBL/GenBank/DDBJ whole genome shotgun (WGS) entry which is preliminary data.</text>
</comment>
<accession>A0ABV5NX37</accession>
<evidence type="ECO:0000313" key="3">
    <source>
        <dbReference type="Proteomes" id="UP001589568"/>
    </source>
</evidence>
<name>A0ABV5NX37_9ACTN</name>
<protein>
    <submittedName>
        <fullName evidence="2">Uncharacterized protein</fullName>
    </submittedName>
</protein>
<evidence type="ECO:0000256" key="1">
    <source>
        <dbReference type="SAM" id="MobiDB-lite"/>
    </source>
</evidence>
<gene>
    <name evidence="2" type="ORF">ACFFR3_35130</name>
</gene>
<feature type="compositionally biased region" description="Basic and acidic residues" evidence="1">
    <location>
        <begin position="590"/>
        <end position="600"/>
    </location>
</feature>
<feature type="region of interest" description="Disordered" evidence="1">
    <location>
        <begin position="673"/>
        <end position="703"/>
    </location>
</feature>
<keyword evidence="3" id="KW-1185">Reference proteome</keyword>
<dbReference type="EMBL" id="JBHMCF010000040">
    <property type="protein sequence ID" value="MFB9474756.1"/>
    <property type="molecule type" value="Genomic_DNA"/>
</dbReference>
<reference evidence="2 3" key="1">
    <citation type="submission" date="2024-09" db="EMBL/GenBank/DDBJ databases">
        <authorList>
            <person name="Sun Q."/>
            <person name="Mori K."/>
        </authorList>
    </citation>
    <scope>NUCLEOTIDE SEQUENCE [LARGE SCALE GENOMIC DNA]</scope>
    <source>
        <strain evidence="2 3">JCM 3324</strain>
    </source>
</reference>
<sequence>MSPRTVVTEDGTEMQIEREPRPLPLHDSKDLSALKRQLRANPNIKLTATAIDVAVGLFIDLPKVIRVATHEGGIDALNSQYAGSTHLLILEGEAEGDALSYVLGNPRLGDLLKGAPKGPRITGVRDEAGHLLAQLVVEFGSVAEAESLVESTIRGTLLDPGANYSDSILGHGVMSPVDAVLVEVRFTDGSPSLYVVALYDGTSRAASAALVRYHDSTLAPAQNVALVAQKLRAALTMSSRKRRATYLKQAETANLSYERDGLTMPSLRQFQARRIPVRLIVGAQFSDESNLNELPAAITAAQSTRHISVNPWREAAKDNVTAQRTVLHLRQAGRVSEAFVHLTEDRPLNDEEVNDLFPGADPALVTDLVTGRAQPLWRAVAIVYTLTDSKVSKEAKRFIRSDQGIAAVHTHRYAGFLGVLVDLPWRWFKPQTTDTARNAWRNGGVLSEGIIAGWQPVFEPVEELLRLAHEGDAPAQHTLQVLAGAALLADGILTRDRGSKLGEDGVFYRATPPILLSTWIDTRHGRLQAAQVIRDFRHESAGGSGTGRSVDVDYTYPLVDEKGVPVPSGQSHRVLIEGDLFDQASPQKSAEGRDDHEKARILRKGKPSREQLNEQRRFTILDMVGRAASAVRQLELEIVDFPSKLAEHPMGKRADWRLIRSKIGDLSESLITLIPPADPEPPLFDDDEESEGQQTMDDGSVEA</sequence>
<feature type="region of interest" description="Disordered" evidence="1">
    <location>
        <begin position="584"/>
        <end position="610"/>
    </location>
</feature>